<sequence>MQEYIQRNIDVELLEWKNNPMRKPLLLRGARQVGKSSAVRHFGKEFKYFAEVNFERHKAVKTFFQGDIDIRLIAQKIAKYINVPIEEGETLLFLDEIQECPEAIMALRFFKEDYPGLHVIAAGSLLEFTLQELPTYGVGRIHTLFMYPMTFDEFLKANDENGLIDMKGQADSRHPLDDAFHEKLVDYFRIYLLVGGMPEAVLAWIKTHDFNQCSRVQEDIILTYDDDFSKYKKRVSPDLLRTTMRGICHQPGEKITFKQISADYRSSQIREAVRLLTLAGLTTPVVATSGNGIPLDAEANEKNMKILFLDSGLLLTVLQLEGNLAQHLIEQIMTGNPQELVNKGGLVEMVAGLEILRNKPCVQRQRMFYWEKSGNSIAEIDYLDIFNLKVTPIEIKSGTQGGMKSLWLFMREKHLTEAIRCSFENFGEFSYTDSQADNAVRHITIVPLYALENLQKMK</sequence>
<feature type="domain" description="DUF4143" evidence="2">
    <location>
        <begin position="226"/>
        <end position="398"/>
    </location>
</feature>
<dbReference type="PANTHER" id="PTHR33295:SF7">
    <property type="entry name" value="ATPASE"/>
    <property type="match status" value="1"/>
</dbReference>
<evidence type="ECO:0000313" key="4">
    <source>
        <dbReference type="Proteomes" id="UP000032046"/>
    </source>
</evidence>
<dbReference type="SUPFAM" id="SSF52540">
    <property type="entry name" value="P-loop containing nucleoside triphosphate hydrolases"/>
    <property type="match status" value="1"/>
</dbReference>
<feature type="domain" description="AAA" evidence="1">
    <location>
        <begin position="22"/>
        <end position="155"/>
    </location>
</feature>
<protein>
    <submittedName>
        <fullName evidence="3">ATP-binding protein</fullName>
    </submittedName>
</protein>
<dbReference type="InterPro" id="IPR025420">
    <property type="entry name" value="DUF4143"/>
</dbReference>
<dbReference type="Proteomes" id="UP000032046">
    <property type="component" value="Unassembled WGS sequence"/>
</dbReference>
<dbReference type="InterPro" id="IPR041682">
    <property type="entry name" value="AAA_14"/>
</dbReference>
<name>A0A0D0ISU0_9BACT</name>
<reference evidence="3 4" key="1">
    <citation type="submission" date="2015-01" db="EMBL/GenBank/DDBJ databases">
        <title>Comparative genomics of non-oral Prevotella species.</title>
        <authorList>
            <person name="Accetto T."/>
            <person name="Nograsek B."/>
            <person name="Avgustin G."/>
        </authorList>
    </citation>
    <scope>NUCLEOTIDE SEQUENCE [LARGE SCALE GENOMIC DNA]</scope>
    <source>
        <strain evidence="3 4">P5-119</strain>
    </source>
</reference>
<keyword evidence="4" id="KW-1185">Reference proteome</keyword>
<dbReference type="AlphaFoldDB" id="A0A0D0ISU0"/>
<gene>
    <name evidence="3" type="ORF">ST44_09040</name>
</gene>
<dbReference type="InterPro" id="IPR027417">
    <property type="entry name" value="P-loop_NTPase"/>
</dbReference>
<dbReference type="STRING" id="1602171.ST44_09040"/>
<dbReference type="EMBL" id="JXQK01000064">
    <property type="protein sequence ID" value="KIP61668.1"/>
    <property type="molecule type" value="Genomic_DNA"/>
</dbReference>
<evidence type="ECO:0000259" key="2">
    <source>
        <dbReference type="Pfam" id="PF13635"/>
    </source>
</evidence>
<keyword evidence="3" id="KW-0547">Nucleotide-binding</keyword>
<accession>A0A0D0ISU0</accession>
<dbReference type="GO" id="GO:0005524">
    <property type="term" value="F:ATP binding"/>
    <property type="evidence" value="ECO:0007669"/>
    <property type="project" value="UniProtKB-KW"/>
</dbReference>
<proteinExistence type="predicted"/>
<organism evidence="3 4">
    <name type="scientific">Prevotella pectinovora</name>
    <dbReference type="NCBI Taxonomy" id="1602169"/>
    <lineage>
        <taxon>Bacteria</taxon>
        <taxon>Pseudomonadati</taxon>
        <taxon>Bacteroidota</taxon>
        <taxon>Bacteroidia</taxon>
        <taxon>Bacteroidales</taxon>
        <taxon>Prevotellaceae</taxon>
        <taxon>Prevotella</taxon>
    </lineage>
</organism>
<keyword evidence="3" id="KW-0067">ATP-binding</keyword>
<evidence type="ECO:0000313" key="3">
    <source>
        <dbReference type="EMBL" id="KIP61668.1"/>
    </source>
</evidence>
<dbReference type="Pfam" id="PF13173">
    <property type="entry name" value="AAA_14"/>
    <property type="match status" value="1"/>
</dbReference>
<evidence type="ECO:0000259" key="1">
    <source>
        <dbReference type="Pfam" id="PF13173"/>
    </source>
</evidence>
<dbReference type="PANTHER" id="PTHR33295">
    <property type="entry name" value="ATPASE"/>
    <property type="match status" value="1"/>
</dbReference>
<dbReference type="Pfam" id="PF13635">
    <property type="entry name" value="DUF4143"/>
    <property type="match status" value="1"/>
</dbReference>
<comment type="caution">
    <text evidence="3">The sequence shown here is derived from an EMBL/GenBank/DDBJ whole genome shotgun (WGS) entry which is preliminary data.</text>
</comment>
<dbReference type="RefSeq" id="WP_042519604.1">
    <property type="nucleotide sequence ID" value="NZ_JXQK01000064.1"/>
</dbReference>